<dbReference type="EnsemblMetazoa" id="tetur04g02060.1">
    <property type="protein sequence ID" value="tetur04g02060.1"/>
    <property type="gene ID" value="tetur04g02060"/>
</dbReference>
<protein>
    <submittedName>
        <fullName evidence="2">Uncharacterized protein</fullName>
    </submittedName>
</protein>
<organism evidence="2 3">
    <name type="scientific">Tetranychus urticae</name>
    <name type="common">Two-spotted spider mite</name>
    <dbReference type="NCBI Taxonomy" id="32264"/>
    <lineage>
        <taxon>Eukaryota</taxon>
        <taxon>Metazoa</taxon>
        <taxon>Ecdysozoa</taxon>
        <taxon>Arthropoda</taxon>
        <taxon>Chelicerata</taxon>
        <taxon>Arachnida</taxon>
        <taxon>Acari</taxon>
        <taxon>Acariformes</taxon>
        <taxon>Trombidiformes</taxon>
        <taxon>Prostigmata</taxon>
        <taxon>Eleutherengona</taxon>
        <taxon>Raphignathae</taxon>
        <taxon>Tetranychoidea</taxon>
        <taxon>Tetranychidae</taxon>
        <taxon>Tetranychus</taxon>
    </lineage>
</organism>
<proteinExistence type="predicted"/>
<sequence length="77" mass="9587">MNRERLNGLKYWTRKMGASTMMMKRQDNRSSYFPFFLYYYKLQHQELLPFNMVWLFSFLVILTSYLDCRQVRRSINL</sequence>
<name>T1K1N6_TETUR</name>
<dbReference type="AlphaFoldDB" id="T1K1N6"/>
<evidence type="ECO:0000256" key="1">
    <source>
        <dbReference type="SAM" id="Phobius"/>
    </source>
</evidence>
<keyword evidence="1" id="KW-0812">Transmembrane</keyword>
<reference evidence="2" key="2">
    <citation type="submission" date="2015-06" db="UniProtKB">
        <authorList>
            <consortium name="EnsemblMetazoa"/>
        </authorList>
    </citation>
    <scope>IDENTIFICATION</scope>
</reference>
<accession>T1K1N6</accession>
<keyword evidence="3" id="KW-1185">Reference proteome</keyword>
<reference evidence="3" key="1">
    <citation type="submission" date="2011-08" db="EMBL/GenBank/DDBJ databases">
        <authorList>
            <person name="Rombauts S."/>
        </authorList>
    </citation>
    <scope>NUCLEOTIDE SEQUENCE</scope>
    <source>
        <strain evidence="3">London</strain>
    </source>
</reference>
<feature type="transmembrane region" description="Helical" evidence="1">
    <location>
        <begin position="47"/>
        <end position="66"/>
    </location>
</feature>
<keyword evidence="1" id="KW-0472">Membrane</keyword>
<evidence type="ECO:0000313" key="2">
    <source>
        <dbReference type="EnsemblMetazoa" id="tetur04g02060.1"/>
    </source>
</evidence>
<dbReference type="EMBL" id="CAEY01001353">
    <property type="status" value="NOT_ANNOTATED_CDS"/>
    <property type="molecule type" value="Genomic_DNA"/>
</dbReference>
<dbReference type="Proteomes" id="UP000015104">
    <property type="component" value="Unassembled WGS sequence"/>
</dbReference>
<keyword evidence="1" id="KW-1133">Transmembrane helix</keyword>
<dbReference type="HOGENOM" id="CLU_2641312_0_0_1"/>
<evidence type="ECO:0000313" key="3">
    <source>
        <dbReference type="Proteomes" id="UP000015104"/>
    </source>
</evidence>